<evidence type="ECO:0000256" key="1">
    <source>
        <dbReference type="SAM" id="MobiDB-lite"/>
    </source>
</evidence>
<feature type="compositionally biased region" description="Basic residues" evidence="1">
    <location>
        <begin position="38"/>
        <end position="47"/>
    </location>
</feature>
<dbReference type="GeneID" id="8584026"/>
<organism evidence="3 4">
    <name type="scientific">Caenorhabditis briggsae</name>
    <dbReference type="NCBI Taxonomy" id="6238"/>
    <lineage>
        <taxon>Eukaryota</taxon>
        <taxon>Metazoa</taxon>
        <taxon>Ecdysozoa</taxon>
        <taxon>Nematoda</taxon>
        <taxon>Chromadorea</taxon>
        <taxon>Rhabditida</taxon>
        <taxon>Rhabditina</taxon>
        <taxon>Rhabditomorpha</taxon>
        <taxon>Rhabditoidea</taxon>
        <taxon>Rhabditidae</taxon>
        <taxon>Peloderinae</taxon>
        <taxon>Caenorhabditis</taxon>
    </lineage>
</organism>
<evidence type="ECO:0000313" key="4">
    <source>
        <dbReference type="Proteomes" id="UP000008549"/>
    </source>
</evidence>
<dbReference type="eggNOG" id="KOG4297">
    <property type="taxonomic scope" value="Eukaryota"/>
</dbReference>
<sequence length="172" mass="18934">MRFLVIFGVLFVTVNSIVFDDDSSSGSHESSYYSGGRGGHHGGRPPKHQPVTERPETKCEPGWTRVHRQSGGWCVKVFVGMTNQPQAELLCAQHGARLSAVENHEERETIAELGRVMMTTTSAWKFGTLRTGIKRDTLHSPFYITDGNAKGLNAVKWSGGEPNQGSYGLEEN</sequence>
<dbReference type="SUPFAM" id="SSF56436">
    <property type="entry name" value="C-type lectin-like"/>
    <property type="match status" value="1"/>
</dbReference>
<proteinExistence type="predicted"/>
<dbReference type="CTD" id="8584026"/>
<dbReference type="PANTHER" id="PTHR47517:SF2">
    <property type="entry name" value="C-TYPE LECTIN DOMAIN-CONTAINING PROTEIN"/>
    <property type="match status" value="1"/>
</dbReference>
<dbReference type="Proteomes" id="UP000008549">
    <property type="component" value="Unassembled WGS sequence"/>
</dbReference>
<accession>A8XSP7</accession>
<reference evidence="3 4" key="2">
    <citation type="journal article" date="2011" name="PLoS Genet.">
        <title>Caenorhabditis briggsae recombinant inbred line genotypes reveal inter-strain incompatibility and the evolution of recombination.</title>
        <authorList>
            <person name="Ross J.A."/>
            <person name="Koboldt D.C."/>
            <person name="Staisch J.E."/>
            <person name="Chamberlin H.M."/>
            <person name="Gupta B.P."/>
            <person name="Miller R.D."/>
            <person name="Baird S.E."/>
            <person name="Haag E.S."/>
        </authorList>
    </citation>
    <scope>NUCLEOTIDE SEQUENCE [LARGE SCALE GENOMIC DNA]</scope>
    <source>
        <strain evidence="3 4">AF16</strain>
    </source>
</reference>
<dbReference type="PANTHER" id="PTHR47517">
    <property type="entry name" value="C-TYPE LECTIN-RELATED"/>
    <property type="match status" value="1"/>
</dbReference>
<feature type="signal peptide" evidence="2">
    <location>
        <begin position="1"/>
        <end position="16"/>
    </location>
</feature>
<dbReference type="OMA" id="CAQNGAR"/>
<feature type="region of interest" description="Disordered" evidence="1">
    <location>
        <begin position="22"/>
        <end position="63"/>
    </location>
</feature>
<dbReference type="InterPro" id="IPR016186">
    <property type="entry name" value="C-type_lectin-like/link_sf"/>
</dbReference>
<dbReference type="AlphaFoldDB" id="A8XSP7"/>
<feature type="compositionally biased region" description="Low complexity" evidence="1">
    <location>
        <begin position="24"/>
        <end position="34"/>
    </location>
</feature>
<dbReference type="CDD" id="cd00037">
    <property type="entry name" value="CLECT"/>
    <property type="match status" value="1"/>
</dbReference>
<dbReference type="InterPro" id="IPR016187">
    <property type="entry name" value="CTDL_fold"/>
</dbReference>
<evidence type="ECO:0000256" key="2">
    <source>
        <dbReference type="SAM" id="SignalP"/>
    </source>
</evidence>
<dbReference type="WormBase" id="CBG17968">
    <property type="protein sequence ID" value="CBP41416"/>
    <property type="gene ID" value="WBGene00037469"/>
</dbReference>
<dbReference type="RefSeq" id="XP_002642032.2">
    <property type="nucleotide sequence ID" value="XM_002641986.2"/>
</dbReference>
<protein>
    <submittedName>
        <fullName evidence="3">Protein CBG17968</fullName>
    </submittedName>
</protein>
<evidence type="ECO:0000313" key="3">
    <source>
        <dbReference type="EMBL" id="CAP35499.2"/>
    </source>
</evidence>
<feature type="compositionally biased region" description="Basic and acidic residues" evidence="1">
    <location>
        <begin position="50"/>
        <end position="59"/>
    </location>
</feature>
<name>A8XSP7_CAEBR</name>
<evidence type="ECO:0000313" key="5">
    <source>
        <dbReference type="WormBase" id="CBG17968"/>
    </source>
</evidence>
<dbReference type="EMBL" id="HE600963">
    <property type="protein sequence ID" value="CAP35499.2"/>
    <property type="molecule type" value="Genomic_DNA"/>
</dbReference>
<feature type="chain" id="PRO_5002730435" evidence="2">
    <location>
        <begin position="17"/>
        <end position="172"/>
    </location>
</feature>
<dbReference type="Gene3D" id="3.10.100.10">
    <property type="entry name" value="Mannose-Binding Protein A, subunit A"/>
    <property type="match status" value="1"/>
</dbReference>
<keyword evidence="4" id="KW-1185">Reference proteome</keyword>
<reference evidence="3 4" key="1">
    <citation type="journal article" date="2003" name="PLoS Biol.">
        <title>The genome sequence of Caenorhabditis briggsae: a platform for comparative genomics.</title>
        <authorList>
            <person name="Stein L.D."/>
            <person name="Bao Z."/>
            <person name="Blasiar D."/>
            <person name="Blumenthal T."/>
            <person name="Brent M.R."/>
            <person name="Chen N."/>
            <person name="Chinwalla A."/>
            <person name="Clarke L."/>
            <person name="Clee C."/>
            <person name="Coghlan A."/>
            <person name="Coulson A."/>
            <person name="D'Eustachio P."/>
            <person name="Fitch D.H."/>
            <person name="Fulton L.A."/>
            <person name="Fulton R.E."/>
            <person name="Griffiths-Jones S."/>
            <person name="Harris T.W."/>
            <person name="Hillier L.W."/>
            <person name="Kamath R."/>
            <person name="Kuwabara P.E."/>
            <person name="Mardis E.R."/>
            <person name="Marra M.A."/>
            <person name="Miner T.L."/>
            <person name="Minx P."/>
            <person name="Mullikin J.C."/>
            <person name="Plumb R.W."/>
            <person name="Rogers J."/>
            <person name="Schein J.E."/>
            <person name="Sohrmann M."/>
            <person name="Spieth J."/>
            <person name="Stajich J.E."/>
            <person name="Wei C."/>
            <person name="Willey D."/>
            <person name="Wilson R.K."/>
            <person name="Durbin R."/>
            <person name="Waterston R.H."/>
        </authorList>
    </citation>
    <scope>NUCLEOTIDE SEQUENCE [LARGE SCALE GENOMIC DNA]</scope>
    <source>
        <strain evidence="3 4">AF16</strain>
    </source>
</reference>
<dbReference type="KEGG" id="cbr:CBG_17968"/>
<keyword evidence="2" id="KW-0732">Signal</keyword>
<gene>
    <name evidence="3 5" type="ORF">CBG17968</name>
    <name evidence="3" type="ORF">CBG_17968</name>
</gene>
<dbReference type="InParanoid" id="A8XSP7"/>
<dbReference type="HOGENOM" id="CLU_058687_2_0_1"/>